<dbReference type="RefSeq" id="WP_008859837.1">
    <property type="nucleotide sequence ID" value="NZ_JH591188.1"/>
</dbReference>
<dbReference type="PATRIC" id="fig|742743.3.peg.1362"/>
<dbReference type="GO" id="GO:0016020">
    <property type="term" value="C:membrane"/>
    <property type="evidence" value="ECO:0007669"/>
    <property type="project" value="UniProtKB-SubCell"/>
</dbReference>
<proteinExistence type="predicted"/>
<keyword evidence="5 7" id="KW-1133">Transmembrane helix</keyword>
<feature type="transmembrane region" description="Helical" evidence="7">
    <location>
        <begin position="170"/>
        <end position="189"/>
    </location>
</feature>
<feature type="transmembrane region" description="Helical" evidence="7">
    <location>
        <begin position="268"/>
        <end position="287"/>
    </location>
</feature>
<evidence type="ECO:0000256" key="2">
    <source>
        <dbReference type="ARBA" id="ARBA00022448"/>
    </source>
</evidence>
<comment type="caution">
    <text evidence="8">The sequence shown here is derived from an EMBL/GenBank/DDBJ whole genome shotgun (WGS) entry which is preliminary data.</text>
</comment>
<feature type="transmembrane region" description="Helical" evidence="7">
    <location>
        <begin position="36"/>
        <end position="56"/>
    </location>
</feature>
<evidence type="ECO:0000256" key="6">
    <source>
        <dbReference type="ARBA" id="ARBA00023136"/>
    </source>
</evidence>
<feature type="transmembrane region" description="Helical" evidence="7">
    <location>
        <begin position="98"/>
        <end position="118"/>
    </location>
</feature>
<evidence type="ECO:0000313" key="8">
    <source>
        <dbReference type="EMBL" id="EHO62751.1"/>
    </source>
</evidence>
<reference evidence="8 9" key="1">
    <citation type="submission" date="2011-11" db="EMBL/GenBank/DDBJ databases">
        <title>The Genome Sequence of Dialister succinatiphilus YIT 11850.</title>
        <authorList>
            <consortium name="The Broad Institute Genome Sequencing Platform"/>
            <person name="Earl A."/>
            <person name="Ward D."/>
            <person name="Feldgarden M."/>
            <person name="Gevers D."/>
            <person name="Morotomi M."/>
            <person name="Young S.K."/>
            <person name="Zeng Q."/>
            <person name="Gargeya S."/>
            <person name="Fitzgerald M."/>
            <person name="Haas B."/>
            <person name="Abouelleil A."/>
            <person name="Alvarado L."/>
            <person name="Arachchi H.M."/>
            <person name="Berlin A."/>
            <person name="Brown A."/>
            <person name="Chapman S.B."/>
            <person name="Dunbar C."/>
            <person name="Gearin G."/>
            <person name="Goldberg J."/>
            <person name="Griggs A."/>
            <person name="Gujja S."/>
            <person name="Heiman D."/>
            <person name="Howarth C."/>
            <person name="Lui A."/>
            <person name="MacDonald P.J.P."/>
            <person name="Montmayeur A."/>
            <person name="Murphy C."/>
            <person name="Neiman D."/>
            <person name="Pearson M."/>
            <person name="Priest M."/>
            <person name="Roberts A."/>
            <person name="Saif S."/>
            <person name="Shea T."/>
            <person name="Sisk P."/>
            <person name="Stolte C."/>
            <person name="Sykes S."/>
            <person name="Wortman J."/>
            <person name="Nusbaum C."/>
            <person name="Birren B."/>
        </authorList>
    </citation>
    <scope>NUCLEOTIDE SEQUENCE [LARGE SCALE GENOMIC DNA]</scope>
    <source>
        <strain evidence="8 9">YIT 11850</strain>
    </source>
</reference>
<gene>
    <name evidence="8" type="ORF">HMPREF9453_01343</name>
</gene>
<comment type="subcellular location">
    <subcellularLocation>
        <location evidence="1">Membrane</location>
        <topology evidence="1">Multi-pass membrane protein</topology>
    </subcellularLocation>
</comment>
<dbReference type="AlphaFoldDB" id="H1D155"/>
<name>H1D155_9FIRM</name>
<evidence type="ECO:0000256" key="3">
    <source>
        <dbReference type="ARBA" id="ARBA00022475"/>
    </source>
</evidence>
<dbReference type="PANTHER" id="PTHR36838">
    <property type="entry name" value="AUXIN EFFLUX CARRIER FAMILY PROTEIN"/>
    <property type="match status" value="1"/>
</dbReference>
<keyword evidence="6 7" id="KW-0472">Membrane</keyword>
<feature type="transmembrane region" description="Helical" evidence="7">
    <location>
        <begin position="6"/>
        <end position="24"/>
    </location>
</feature>
<dbReference type="HOGENOM" id="CLU_056175_4_0_9"/>
<dbReference type="Pfam" id="PF03547">
    <property type="entry name" value="Mem_trans"/>
    <property type="match status" value="1"/>
</dbReference>
<organism evidence="8 9">
    <name type="scientific">Dialister succinatiphilus YIT 11850</name>
    <dbReference type="NCBI Taxonomy" id="742743"/>
    <lineage>
        <taxon>Bacteria</taxon>
        <taxon>Bacillati</taxon>
        <taxon>Bacillota</taxon>
        <taxon>Negativicutes</taxon>
        <taxon>Veillonellales</taxon>
        <taxon>Veillonellaceae</taxon>
        <taxon>Dialister</taxon>
    </lineage>
</organism>
<evidence type="ECO:0000256" key="4">
    <source>
        <dbReference type="ARBA" id="ARBA00022692"/>
    </source>
</evidence>
<evidence type="ECO:0000256" key="7">
    <source>
        <dbReference type="SAM" id="Phobius"/>
    </source>
</evidence>
<sequence length="325" mass="35877">MILFSILWNDILPLFVFIGAGWFLDSKFKIDISTYSKLTILVVLPCFIFYSLYGYRGSGMEMAAVAAAVLLLLVQFLLSGGLGRLLHLQKGKFDEFRAVSTFSYSGHIGAALIMLIYSHPPFAEGNSHPYLAEALGTMAVLMIVMNMAVNVFGAALIRSRGASVSEFFRYLLKMPALYAALLAVLVRAADIPLEHTFLWPVLQHFNGAFIVLITVTIGIELHRSRLQKPGAAQLASGLMKLIAAPFLDWCILLLFSSFMDMSPVMKQVFFLYAAIPSSMALIIYSVEYDNHPDFVTQSVLFNTVVGAFTVTAAIYLSRVLFPLGL</sequence>
<keyword evidence="4 7" id="KW-0812">Transmembrane</keyword>
<accession>H1D155</accession>
<keyword evidence="3" id="KW-1003">Cell membrane</keyword>
<keyword evidence="9" id="KW-1185">Reference proteome</keyword>
<dbReference type="OrthoDB" id="527159at2"/>
<feature type="transmembrane region" description="Helical" evidence="7">
    <location>
        <begin position="62"/>
        <end position="86"/>
    </location>
</feature>
<dbReference type="eggNOG" id="COG0679">
    <property type="taxonomic scope" value="Bacteria"/>
</dbReference>
<dbReference type="GO" id="GO:0055085">
    <property type="term" value="P:transmembrane transport"/>
    <property type="evidence" value="ECO:0007669"/>
    <property type="project" value="InterPro"/>
</dbReference>
<keyword evidence="2" id="KW-0813">Transport</keyword>
<dbReference type="Proteomes" id="UP000003277">
    <property type="component" value="Unassembled WGS sequence"/>
</dbReference>
<protein>
    <submittedName>
        <fullName evidence="8">Uncharacterized protein</fullName>
    </submittedName>
</protein>
<feature type="transmembrane region" description="Helical" evidence="7">
    <location>
        <begin position="138"/>
        <end position="158"/>
    </location>
</feature>
<evidence type="ECO:0000313" key="9">
    <source>
        <dbReference type="Proteomes" id="UP000003277"/>
    </source>
</evidence>
<dbReference type="InterPro" id="IPR004776">
    <property type="entry name" value="Mem_transp_PIN-like"/>
</dbReference>
<dbReference type="EMBL" id="ADLT01000045">
    <property type="protein sequence ID" value="EHO62751.1"/>
    <property type="molecule type" value="Genomic_DNA"/>
</dbReference>
<feature type="transmembrane region" description="Helical" evidence="7">
    <location>
        <begin position="201"/>
        <end position="222"/>
    </location>
</feature>
<evidence type="ECO:0000256" key="5">
    <source>
        <dbReference type="ARBA" id="ARBA00022989"/>
    </source>
</evidence>
<dbReference type="STRING" id="742743.HMPREF9453_01343"/>
<evidence type="ECO:0000256" key="1">
    <source>
        <dbReference type="ARBA" id="ARBA00004141"/>
    </source>
</evidence>
<feature type="transmembrane region" description="Helical" evidence="7">
    <location>
        <begin position="234"/>
        <end position="256"/>
    </location>
</feature>
<dbReference type="PANTHER" id="PTHR36838:SF1">
    <property type="entry name" value="SLR1864 PROTEIN"/>
    <property type="match status" value="1"/>
</dbReference>
<feature type="transmembrane region" description="Helical" evidence="7">
    <location>
        <begin position="299"/>
        <end position="321"/>
    </location>
</feature>